<name>A0A4R1L475_9BACT</name>
<dbReference type="PANTHER" id="PTHR30203:SF24">
    <property type="entry name" value="BLR4935 PROTEIN"/>
    <property type="match status" value="1"/>
</dbReference>
<dbReference type="OrthoDB" id="104493at2"/>
<dbReference type="InterPro" id="IPR010131">
    <property type="entry name" value="MdtP/NodT-like"/>
</dbReference>
<dbReference type="Proteomes" id="UP000295210">
    <property type="component" value="Unassembled WGS sequence"/>
</dbReference>
<proteinExistence type="inferred from homology"/>
<feature type="signal peptide" evidence="3">
    <location>
        <begin position="1"/>
        <end position="20"/>
    </location>
</feature>
<evidence type="ECO:0000313" key="5">
    <source>
        <dbReference type="Proteomes" id="UP000295210"/>
    </source>
</evidence>
<comment type="caution">
    <text evidence="4">The sequence shown here is derived from an EMBL/GenBank/DDBJ whole genome shotgun (WGS) entry which is preliminary data.</text>
</comment>
<keyword evidence="5" id="KW-1185">Reference proteome</keyword>
<protein>
    <submittedName>
        <fullName evidence="4">Cobalt-zinc-cadmium efflux system outer membrane protein</fullName>
    </submittedName>
</protein>
<reference evidence="4 5" key="1">
    <citation type="submission" date="2019-03" db="EMBL/GenBank/DDBJ databases">
        <title>Genomic Encyclopedia of Type Strains, Phase IV (KMG-IV): sequencing the most valuable type-strain genomes for metagenomic binning, comparative biology and taxonomic classification.</title>
        <authorList>
            <person name="Goeker M."/>
        </authorList>
    </citation>
    <scope>NUCLEOTIDE SEQUENCE [LARGE SCALE GENOMIC DNA]</scope>
    <source>
        <strain evidence="4 5">DSM 103428</strain>
    </source>
</reference>
<keyword evidence="3" id="KW-0732">Signal</keyword>
<feature type="chain" id="PRO_5020221949" evidence="3">
    <location>
        <begin position="21"/>
        <end position="429"/>
    </location>
</feature>
<dbReference type="Pfam" id="PF02321">
    <property type="entry name" value="OEP"/>
    <property type="match status" value="2"/>
</dbReference>
<feature type="coiled-coil region" evidence="2">
    <location>
        <begin position="229"/>
        <end position="265"/>
    </location>
</feature>
<gene>
    <name evidence="4" type="ORF">C7378_2456</name>
</gene>
<sequence length="429" mass="46337">MRGRHIFSLCALLLSASLLGAQQTPSTVSTVDDIVRAGIANNKDLAAVRERIAEAKGLARQAGVRPAPTLGLNGATGKPLGTVGEEQYGGEYSQPIETFGKRGKRIRVAEFSVGLAEAELQGRTAELAYEIKAAYAQVIAERHKVKLLSDLIAFNQETLRLTEARVKEGDVAPLEAGLLKVEVSQAEVSRMSAQSRLTSAEFELRRLAGFSSGTLIPDAIFPAPTPLRLDELQQKALENRADLKTARLEEEQQAASVELAKANAKPDLTLSAGYTRQHSQFDGLFGLTSSGAPSPIRDQVDILSFGVSIPLRTSRSGVGNVQAATARTSGARLHQEYLEKTIPIEVESAYRRWRTASDSLQMLQSGVLSPSSANLSVIREAYKLGQLRLLDVLNEQRRLVDTQLAYIDAQADAARSRAEIERAVGGNLP</sequence>
<organism evidence="4 5">
    <name type="scientific">Acidipila rosea</name>
    <dbReference type="NCBI Taxonomy" id="768535"/>
    <lineage>
        <taxon>Bacteria</taxon>
        <taxon>Pseudomonadati</taxon>
        <taxon>Acidobacteriota</taxon>
        <taxon>Terriglobia</taxon>
        <taxon>Terriglobales</taxon>
        <taxon>Acidobacteriaceae</taxon>
        <taxon>Acidipila</taxon>
    </lineage>
</organism>
<evidence type="ECO:0000256" key="1">
    <source>
        <dbReference type="ARBA" id="ARBA00007613"/>
    </source>
</evidence>
<keyword evidence="2" id="KW-0175">Coiled coil</keyword>
<dbReference type="SUPFAM" id="SSF56954">
    <property type="entry name" value="Outer membrane efflux proteins (OEP)"/>
    <property type="match status" value="1"/>
</dbReference>
<dbReference type="EMBL" id="SMGK01000003">
    <property type="protein sequence ID" value="TCK72862.1"/>
    <property type="molecule type" value="Genomic_DNA"/>
</dbReference>
<evidence type="ECO:0000256" key="3">
    <source>
        <dbReference type="SAM" id="SignalP"/>
    </source>
</evidence>
<comment type="similarity">
    <text evidence="1">Belongs to the outer membrane factor (OMF) (TC 1.B.17) family.</text>
</comment>
<dbReference type="Gene3D" id="1.20.1600.10">
    <property type="entry name" value="Outer membrane efflux proteins (OEP)"/>
    <property type="match status" value="1"/>
</dbReference>
<accession>A0A4R1L475</accession>
<dbReference type="PANTHER" id="PTHR30203">
    <property type="entry name" value="OUTER MEMBRANE CATION EFFLUX PROTEIN"/>
    <property type="match status" value="1"/>
</dbReference>
<evidence type="ECO:0000313" key="4">
    <source>
        <dbReference type="EMBL" id="TCK72862.1"/>
    </source>
</evidence>
<dbReference type="AlphaFoldDB" id="A0A4R1L475"/>
<dbReference type="GO" id="GO:0015562">
    <property type="term" value="F:efflux transmembrane transporter activity"/>
    <property type="evidence" value="ECO:0007669"/>
    <property type="project" value="InterPro"/>
</dbReference>
<evidence type="ECO:0000256" key="2">
    <source>
        <dbReference type="SAM" id="Coils"/>
    </source>
</evidence>
<dbReference type="InterPro" id="IPR003423">
    <property type="entry name" value="OMP_efflux"/>
</dbReference>